<dbReference type="SUPFAM" id="SSF102588">
    <property type="entry name" value="LmbE-like"/>
    <property type="match status" value="1"/>
</dbReference>
<dbReference type="RefSeq" id="WP_149486848.1">
    <property type="nucleotide sequence ID" value="NZ_CP036150.1"/>
</dbReference>
<organism evidence="1 2">
    <name type="scientific">Oceanispirochaeta crateris</name>
    <dbReference type="NCBI Taxonomy" id="2518645"/>
    <lineage>
        <taxon>Bacteria</taxon>
        <taxon>Pseudomonadati</taxon>
        <taxon>Spirochaetota</taxon>
        <taxon>Spirochaetia</taxon>
        <taxon>Spirochaetales</taxon>
        <taxon>Spirochaetaceae</taxon>
        <taxon>Oceanispirochaeta</taxon>
    </lineage>
</organism>
<gene>
    <name evidence="1" type="ORF">EXM22_12505</name>
</gene>
<dbReference type="Gene3D" id="3.40.50.10320">
    <property type="entry name" value="LmbE-like"/>
    <property type="match status" value="1"/>
</dbReference>
<dbReference type="Proteomes" id="UP000324209">
    <property type="component" value="Chromosome"/>
</dbReference>
<dbReference type="KEGG" id="ock:EXM22_12505"/>
<accession>A0A5C1QN53</accession>
<dbReference type="InterPro" id="IPR024078">
    <property type="entry name" value="LmbE-like_dom_sf"/>
</dbReference>
<evidence type="ECO:0000313" key="2">
    <source>
        <dbReference type="Proteomes" id="UP000324209"/>
    </source>
</evidence>
<protein>
    <submittedName>
        <fullName evidence="1">PIG-L family deacetylase</fullName>
    </submittedName>
</protein>
<dbReference type="OrthoDB" id="9790023at2"/>
<keyword evidence="2" id="KW-1185">Reference proteome</keyword>
<dbReference type="AlphaFoldDB" id="A0A5C1QN53"/>
<name>A0A5C1QN53_9SPIO</name>
<sequence length="207" mass="23937">MRKSVAVIVAHPDDETLWAAGTILTEKFEDCFILSLCRLSDTDRSPKFFRVLDEWGASGAMADLDDGPEQLSLDEELITSTILSHLPRLSFDMIYTHSPAGEYTRHKRHEEIGRTVLNLWISGRLRSQELRLFAYEDRNKSTLPKSISSAPVQCRLDQEIWQKKYRIITDIYGFNKDSFEARTTPEQEAFWQFTSTTQAAEWLKKDI</sequence>
<evidence type="ECO:0000313" key="1">
    <source>
        <dbReference type="EMBL" id="QEN08768.1"/>
    </source>
</evidence>
<reference evidence="1 2" key="1">
    <citation type="submission" date="2019-02" db="EMBL/GenBank/DDBJ databases">
        <title>Complete Genome Sequence and Methylome Analysis of free living Spirochaetas.</title>
        <authorList>
            <person name="Fomenkov A."/>
            <person name="Dubinina G."/>
            <person name="Leshcheva N."/>
            <person name="Mikheeva N."/>
            <person name="Grabovich M."/>
            <person name="Vincze T."/>
            <person name="Roberts R.J."/>
        </authorList>
    </citation>
    <scope>NUCLEOTIDE SEQUENCE [LARGE SCALE GENOMIC DNA]</scope>
    <source>
        <strain evidence="1 2">K2</strain>
    </source>
</reference>
<dbReference type="EMBL" id="CP036150">
    <property type="protein sequence ID" value="QEN08768.1"/>
    <property type="molecule type" value="Genomic_DNA"/>
</dbReference>
<proteinExistence type="predicted"/>